<dbReference type="PANTHER" id="PTHR45786">
    <property type="entry name" value="DNA BINDING PROTEIN-LIKE"/>
    <property type="match status" value="1"/>
</dbReference>
<dbReference type="PANTHER" id="PTHR45786:SF74">
    <property type="entry name" value="ATP-DEPENDENT DNA HELICASE"/>
    <property type="match status" value="1"/>
</dbReference>
<evidence type="ECO:0000313" key="3">
    <source>
        <dbReference type="WBParaSite" id="nOo.2.0.1.t01934-RA"/>
    </source>
</evidence>
<dbReference type="AlphaFoldDB" id="A0A182E1U2"/>
<sequence>MPRRKSNLGRLEDERLRARSYSAASDLLCSKQNERDRVRVAGRQQPRNYNRLAFRYNPADDYSLSLRVPIGTMTEICPYYKALKFNEEMKGMCCAAGKIKLPQLEEPPEPLKTLPAGYTAELKCYPTCFQMTSIVAEIVTTQFMPTFKVKRQIYHKAGSLLPLADVCLFKTAIDMMPSDSYKIGVHAGKTPAGEHVRRFNAPTIDEVAVVIVGDQFQLRDIFRHRRNGELTKFAETHRCYDAL</sequence>
<gene>
    <name evidence="1" type="ORF">NOO_LOCUS1934</name>
</gene>
<dbReference type="EMBL" id="UYRW01000273">
    <property type="protein sequence ID" value="VDK65226.1"/>
    <property type="molecule type" value="Genomic_DNA"/>
</dbReference>
<protein>
    <submittedName>
        <fullName evidence="3">DUF663 domain-containing protein</fullName>
    </submittedName>
</protein>
<organism evidence="3">
    <name type="scientific">Onchocerca ochengi</name>
    <name type="common">Filarial nematode worm</name>
    <dbReference type="NCBI Taxonomy" id="42157"/>
    <lineage>
        <taxon>Eukaryota</taxon>
        <taxon>Metazoa</taxon>
        <taxon>Ecdysozoa</taxon>
        <taxon>Nematoda</taxon>
        <taxon>Chromadorea</taxon>
        <taxon>Rhabditida</taxon>
        <taxon>Spirurina</taxon>
        <taxon>Spiruromorpha</taxon>
        <taxon>Filarioidea</taxon>
        <taxon>Onchocercidae</taxon>
        <taxon>Onchocerca</taxon>
    </lineage>
</organism>
<evidence type="ECO:0000313" key="2">
    <source>
        <dbReference type="Proteomes" id="UP000271087"/>
    </source>
</evidence>
<keyword evidence="2" id="KW-1185">Reference proteome</keyword>
<reference evidence="3" key="1">
    <citation type="submission" date="2016-06" db="UniProtKB">
        <authorList>
            <consortium name="WormBaseParasite"/>
        </authorList>
    </citation>
    <scope>IDENTIFICATION</scope>
</reference>
<accession>A0A182E1U2</accession>
<dbReference type="WBParaSite" id="nOo.2.0.1.t01934-RA">
    <property type="protein sequence ID" value="nOo.2.0.1.t01934-RA"/>
    <property type="gene ID" value="nOo.2.0.1.g01934"/>
</dbReference>
<reference evidence="1 2" key="2">
    <citation type="submission" date="2018-08" db="EMBL/GenBank/DDBJ databases">
        <authorList>
            <person name="Laetsch R D."/>
            <person name="Stevens L."/>
            <person name="Kumar S."/>
            <person name="Blaxter L. M."/>
        </authorList>
    </citation>
    <scope>NUCLEOTIDE SEQUENCE [LARGE SCALE GENOMIC DNA]</scope>
</reference>
<evidence type="ECO:0000313" key="1">
    <source>
        <dbReference type="EMBL" id="VDK65226.1"/>
    </source>
</evidence>
<dbReference type="OrthoDB" id="10051381at2759"/>
<proteinExistence type="predicted"/>
<name>A0A182E1U2_ONCOC</name>
<dbReference type="Proteomes" id="UP000271087">
    <property type="component" value="Unassembled WGS sequence"/>
</dbReference>